<sequence length="157" mass="17675">PDCGDPPRIENGDIIPLSEQQYRSGSSVEFRCQEYYAMEGQNRSFCDNGAWTKLPVCLDIEGGCGHPPAVDNADIVELLKETYIQSESVTYQCQNLYIMKGSARVTCQNGHWSKAPTCTGTNNIYNCFLKFSRVLTCMVFSFVWVFSHIIIVVLLKL</sequence>
<keyword evidence="2" id="KW-0732">Signal</keyword>
<evidence type="ECO:0000313" key="7">
    <source>
        <dbReference type="Ensembl" id="ENSPTXP00000023553.1"/>
    </source>
</evidence>
<dbReference type="GO" id="GO:0005615">
    <property type="term" value="C:extracellular space"/>
    <property type="evidence" value="ECO:0007669"/>
    <property type="project" value="TreeGrafter"/>
</dbReference>
<dbReference type="FunFam" id="2.10.70.10:FF:000026">
    <property type="entry name" value="Complement inhibitory factor H"/>
    <property type="match status" value="2"/>
</dbReference>
<dbReference type="PANTHER" id="PTHR45785:SF7">
    <property type="entry name" value="COMPLEMENT FACTOR H"/>
    <property type="match status" value="1"/>
</dbReference>
<feature type="transmembrane region" description="Helical" evidence="5">
    <location>
        <begin position="134"/>
        <end position="155"/>
    </location>
</feature>
<evidence type="ECO:0000259" key="6">
    <source>
        <dbReference type="PROSITE" id="PS50923"/>
    </source>
</evidence>
<dbReference type="GO" id="GO:0001851">
    <property type="term" value="F:complement component C3b binding"/>
    <property type="evidence" value="ECO:0007669"/>
    <property type="project" value="TreeGrafter"/>
</dbReference>
<evidence type="ECO:0000256" key="1">
    <source>
        <dbReference type="ARBA" id="ARBA00022659"/>
    </source>
</evidence>
<dbReference type="SUPFAM" id="SSF57535">
    <property type="entry name" value="Complement control module/SCR domain"/>
    <property type="match status" value="2"/>
</dbReference>
<feature type="disulfide bond" evidence="4">
    <location>
        <begin position="3"/>
        <end position="46"/>
    </location>
</feature>
<dbReference type="PROSITE" id="PS50923">
    <property type="entry name" value="SUSHI"/>
    <property type="match status" value="2"/>
</dbReference>
<evidence type="ECO:0000256" key="3">
    <source>
        <dbReference type="ARBA" id="ARBA00023157"/>
    </source>
</evidence>
<feature type="domain" description="Sushi" evidence="6">
    <location>
        <begin position="62"/>
        <end position="120"/>
    </location>
</feature>
<reference evidence="7" key="1">
    <citation type="submission" date="2025-08" db="UniProtKB">
        <authorList>
            <consortium name="Ensembl"/>
        </authorList>
    </citation>
    <scope>IDENTIFICATION</scope>
</reference>
<dbReference type="CDD" id="cd00033">
    <property type="entry name" value="CCP"/>
    <property type="match status" value="2"/>
</dbReference>
<dbReference type="PANTHER" id="PTHR45785">
    <property type="entry name" value="COMPLEMENT FACTOR H-RELATED"/>
    <property type="match status" value="1"/>
</dbReference>
<dbReference type="Gene3D" id="2.10.70.10">
    <property type="entry name" value="Complement Module, domain 1"/>
    <property type="match status" value="2"/>
</dbReference>
<comment type="caution">
    <text evidence="4">Lacks conserved residue(s) required for the propagation of feature annotation.</text>
</comment>
<organism evidence="7 8">
    <name type="scientific">Pseudonaja textilis</name>
    <name type="common">Eastern brown snake</name>
    <dbReference type="NCBI Taxonomy" id="8673"/>
    <lineage>
        <taxon>Eukaryota</taxon>
        <taxon>Metazoa</taxon>
        <taxon>Chordata</taxon>
        <taxon>Craniata</taxon>
        <taxon>Vertebrata</taxon>
        <taxon>Euteleostomi</taxon>
        <taxon>Lepidosauria</taxon>
        <taxon>Squamata</taxon>
        <taxon>Bifurcata</taxon>
        <taxon>Unidentata</taxon>
        <taxon>Episquamata</taxon>
        <taxon>Toxicofera</taxon>
        <taxon>Serpentes</taxon>
        <taxon>Colubroidea</taxon>
        <taxon>Elapidae</taxon>
        <taxon>Hydrophiinae</taxon>
        <taxon>Pseudonaja</taxon>
    </lineage>
</organism>
<dbReference type="InterPro" id="IPR035976">
    <property type="entry name" value="Sushi/SCR/CCP_sf"/>
</dbReference>
<dbReference type="AlphaFoldDB" id="A0A670ZL25"/>
<evidence type="ECO:0000256" key="4">
    <source>
        <dbReference type="PROSITE-ProRule" id="PRU00302"/>
    </source>
</evidence>
<dbReference type="InterPro" id="IPR000436">
    <property type="entry name" value="Sushi_SCR_CCP_dom"/>
</dbReference>
<keyword evidence="8" id="KW-1185">Reference proteome</keyword>
<keyword evidence="3 4" id="KW-1015">Disulfide bond</keyword>
<evidence type="ECO:0000256" key="5">
    <source>
        <dbReference type="SAM" id="Phobius"/>
    </source>
</evidence>
<keyword evidence="5" id="KW-1133">Transmembrane helix</keyword>
<keyword evidence="5" id="KW-0472">Membrane</keyword>
<dbReference type="SMART" id="SM00032">
    <property type="entry name" value="CCP"/>
    <property type="match status" value="2"/>
</dbReference>
<feature type="disulfide bond" evidence="4">
    <location>
        <begin position="64"/>
        <end position="107"/>
    </location>
</feature>
<reference evidence="7" key="2">
    <citation type="submission" date="2025-09" db="UniProtKB">
        <authorList>
            <consortium name="Ensembl"/>
        </authorList>
    </citation>
    <scope>IDENTIFICATION</scope>
</reference>
<accession>A0A670ZL25</accession>
<dbReference type="OMA" id="NTKFCCL"/>
<evidence type="ECO:0000256" key="2">
    <source>
        <dbReference type="ARBA" id="ARBA00022729"/>
    </source>
</evidence>
<name>A0A670ZL25_PSETE</name>
<dbReference type="Proteomes" id="UP000472273">
    <property type="component" value="Unplaced"/>
</dbReference>
<protein>
    <recommendedName>
        <fullName evidence="6">Sushi domain-containing protein</fullName>
    </recommendedName>
</protein>
<evidence type="ECO:0000313" key="8">
    <source>
        <dbReference type="Proteomes" id="UP000472273"/>
    </source>
</evidence>
<dbReference type="InterPro" id="IPR051503">
    <property type="entry name" value="ComplSys_Reg/VirEntry_Med"/>
</dbReference>
<feature type="domain" description="Sushi" evidence="6">
    <location>
        <begin position="1"/>
        <end position="59"/>
    </location>
</feature>
<dbReference type="Ensembl" id="ENSPTXT00000024284.1">
    <property type="protein sequence ID" value="ENSPTXP00000023553.1"/>
    <property type="gene ID" value="ENSPTXG00000016364.1"/>
</dbReference>
<proteinExistence type="predicted"/>
<dbReference type="GeneTree" id="ENSGT00940000154386"/>
<keyword evidence="1 4" id="KW-0768">Sushi</keyword>
<dbReference type="GO" id="GO:0006956">
    <property type="term" value="P:complement activation"/>
    <property type="evidence" value="ECO:0007669"/>
    <property type="project" value="TreeGrafter"/>
</dbReference>
<dbReference type="Pfam" id="PF00084">
    <property type="entry name" value="Sushi"/>
    <property type="match status" value="2"/>
</dbReference>
<keyword evidence="5" id="KW-0812">Transmembrane</keyword>